<dbReference type="EMBL" id="CP042914">
    <property type="protein sequence ID" value="QEG43643.1"/>
    <property type="molecule type" value="Genomic_DNA"/>
</dbReference>
<organism evidence="2 3">
    <name type="scientific">Roseimaritima ulvae</name>
    <dbReference type="NCBI Taxonomy" id="980254"/>
    <lineage>
        <taxon>Bacteria</taxon>
        <taxon>Pseudomonadati</taxon>
        <taxon>Planctomycetota</taxon>
        <taxon>Planctomycetia</taxon>
        <taxon>Pirellulales</taxon>
        <taxon>Pirellulaceae</taxon>
        <taxon>Roseimaritima</taxon>
    </lineage>
</organism>
<accession>A0A5B9R9U5</accession>
<gene>
    <name evidence="2" type="ORF">UC8_56950</name>
</gene>
<protein>
    <submittedName>
        <fullName evidence="2">Uncharacterized protein</fullName>
    </submittedName>
</protein>
<evidence type="ECO:0000256" key="1">
    <source>
        <dbReference type="SAM" id="MobiDB-lite"/>
    </source>
</evidence>
<dbReference type="KEGG" id="rul:UC8_56950"/>
<reference evidence="2 3" key="1">
    <citation type="submission" date="2019-08" db="EMBL/GenBank/DDBJ databases">
        <title>Deep-cultivation of Planctomycetes and their phenomic and genomic characterization uncovers novel biology.</title>
        <authorList>
            <person name="Wiegand S."/>
            <person name="Jogler M."/>
            <person name="Boedeker C."/>
            <person name="Pinto D."/>
            <person name="Vollmers J."/>
            <person name="Rivas-Marin E."/>
            <person name="Kohn T."/>
            <person name="Peeters S.H."/>
            <person name="Heuer A."/>
            <person name="Rast P."/>
            <person name="Oberbeckmann S."/>
            <person name="Bunk B."/>
            <person name="Jeske O."/>
            <person name="Meyerdierks A."/>
            <person name="Storesund J.E."/>
            <person name="Kallscheuer N."/>
            <person name="Luecker S."/>
            <person name="Lage O.M."/>
            <person name="Pohl T."/>
            <person name="Merkel B.J."/>
            <person name="Hornburger P."/>
            <person name="Mueller R.-W."/>
            <person name="Bruemmer F."/>
            <person name="Labrenz M."/>
            <person name="Spormann A.M."/>
            <person name="Op den Camp H."/>
            <person name="Overmann J."/>
            <person name="Amann R."/>
            <person name="Jetten M.S.M."/>
            <person name="Mascher T."/>
            <person name="Medema M.H."/>
            <person name="Devos D.P."/>
            <person name="Kaster A.-K."/>
            <person name="Ovreas L."/>
            <person name="Rohde M."/>
            <person name="Galperin M.Y."/>
            <person name="Jogler C."/>
        </authorList>
    </citation>
    <scope>NUCLEOTIDE SEQUENCE [LARGE SCALE GENOMIC DNA]</scope>
    <source>
        <strain evidence="2 3">UC8</strain>
    </source>
</reference>
<proteinExistence type="predicted"/>
<evidence type="ECO:0000313" key="2">
    <source>
        <dbReference type="EMBL" id="QEG43643.1"/>
    </source>
</evidence>
<feature type="region of interest" description="Disordered" evidence="1">
    <location>
        <begin position="1"/>
        <end position="30"/>
    </location>
</feature>
<dbReference type="Proteomes" id="UP000325286">
    <property type="component" value="Chromosome"/>
</dbReference>
<evidence type="ECO:0000313" key="3">
    <source>
        <dbReference type="Proteomes" id="UP000325286"/>
    </source>
</evidence>
<dbReference type="AlphaFoldDB" id="A0A5B9R9U5"/>
<sequence>MGRYRGAVTENSRRSSAATTAGMPSRQVSWTPAGSQIEAVKTLDGAAGRLVWRRGVVVPLAGACGCGLNDCSHPRPAAFRLGRYSTCSCRLSEWLLNSGAYMHWIVANPVWYSPRNCTRVEYSNTYVPLGR</sequence>
<name>A0A5B9R9U5_9BACT</name>
<keyword evidence="3" id="KW-1185">Reference proteome</keyword>